<evidence type="ECO:0000256" key="5">
    <source>
        <dbReference type="ARBA" id="ARBA00022884"/>
    </source>
</evidence>
<dbReference type="EC" id="5.4.99.-" evidence="9"/>
<evidence type="ECO:0000313" key="12">
    <source>
        <dbReference type="EMBL" id="GHA72358.1"/>
    </source>
</evidence>
<dbReference type="Pfam" id="PF01479">
    <property type="entry name" value="S4"/>
    <property type="match status" value="1"/>
</dbReference>
<dbReference type="SMART" id="SM00363">
    <property type="entry name" value="S4"/>
    <property type="match status" value="1"/>
</dbReference>
<accession>A0A8J3FZW1</accession>
<proteinExistence type="inferred from homology"/>
<comment type="catalytic activity">
    <reaction evidence="9">
        <text>a uridine in RNA = a pseudouridine in RNA</text>
        <dbReference type="Rhea" id="RHEA:48348"/>
        <dbReference type="Rhea" id="RHEA-COMP:12068"/>
        <dbReference type="Rhea" id="RHEA-COMP:12069"/>
        <dbReference type="ChEBI" id="CHEBI:65314"/>
        <dbReference type="ChEBI" id="CHEBI:65315"/>
    </reaction>
</comment>
<dbReference type="GO" id="GO:0003723">
    <property type="term" value="F:RNA binding"/>
    <property type="evidence" value="ECO:0007669"/>
    <property type="project" value="UniProtKB-KW"/>
</dbReference>
<dbReference type="InterPro" id="IPR002942">
    <property type="entry name" value="S4_RNA-bd"/>
</dbReference>
<comment type="caution">
    <text evidence="12">The sequence shown here is derived from an EMBL/GenBank/DDBJ whole genome shotgun (WGS) entry which is preliminary data.</text>
</comment>
<dbReference type="InterPro" id="IPR006225">
    <property type="entry name" value="PsdUridine_synth_RluC/D"/>
</dbReference>
<comment type="function">
    <text evidence="2">Responsible for synthesis of pseudouridine from uracil at positions 955, 2504 and 2580 in 23S ribosomal RNA.</text>
</comment>
<evidence type="ECO:0000256" key="4">
    <source>
        <dbReference type="ARBA" id="ARBA00022552"/>
    </source>
</evidence>
<reference evidence="12" key="2">
    <citation type="submission" date="2020-09" db="EMBL/GenBank/DDBJ databases">
        <authorList>
            <person name="Sun Q."/>
            <person name="Kim S."/>
        </authorList>
    </citation>
    <scope>NUCLEOTIDE SEQUENCE</scope>
    <source>
        <strain evidence="12">KCTC 32501</strain>
    </source>
</reference>
<feature type="domain" description="RNA-binding S4" evidence="11">
    <location>
        <begin position="36"/>
        <end position="95"/>
    </location>
</feature>
<keyword evidence="4" id="KW-0698">rRNA processing</keyword>
<feature type="active site" evidence="7">
    <location>
        <position position="156"/>
    </location>
</feature>
<dbReference type="AlphaFoldDB" id="A0A8J3FZW1"/>
<reference evidence="12" key="1">
    <citation type="journal article" date="2014" name="Int. J. Syst. Evol. Microbiol.">
        <title>Complete genome sequence of Corynebacterium casei LMG S-19264T (=DSM 44701T), isolated from a smear-ripened cheese.</title>
        <authorList>
            <consortium name="US DOE Joint Genome Institute (JGI-PGF)"/>
            <person name="Walter F."/>
            <person name="Albersmeier A."/>
            <person name="Kalinowski J."/>
            <person name="Ruckert C."/>
        </authorList>
    </citation>
    <scope>NUCLEOTIDE SEQUENCE</scope>
    <source>
        <strain evidence="12">KCTC 32501</strain>
    </source>
</reference>
<evidence type="ECO:0000259" key="11">
    <source>
        <dbReference type="SMART" id="SM00363"/>
    </source>
</evidence>
<evidence type="ECO:0000256" key="2">
    <source>
        <dbReference type="ARBA" id="ARBA00002876"/>
    </source>
</evidence>
<feature type="region of interest" description="Disordered" evidence="10">
    <location>
        <begin position="1"/>
        <end position="24"/>
    </location>
</feature>
<dbReference type="InterPro" id="IPR036986">
    <property type="entry name" value="S4_RNA-bd_sf"/>
</dbReference>
<dbReference type="PROSITE" id="PS01129">
    <property type="entry name" value="PSI_RLU"/>
    <property type="match status" value="1"/>
</dbReference>
<feature type="compositionally biased region" description="Polar residues" evidence="10">
    <location>
        <begin position="7"/>
        <end position="17"/>
    </location>
</feature>
<dbReference type="SUPFAM" id="SSF55174">
    <property type="entry name" value="Alpha-L RNA-binding motif"/>
    <property type="match status" value="1"/>
</dbReference>
<evidence type="ECO:0000256" key="1">
    <source>
        <dbReference type="ARBA" id="ARBA00000381"/>
    </source>
</evidence>
<dbReference type="Gene3D" id="3.30.2350.10">
    <property type="entry name" value="Pseudouridine synthase"/>
    <property type="match status" value="1"/>
</dbReference>
<evidence type="ECO:0000256" key="6">
    <source>
        <dbReference type="ARBA" id="ARBA00023235"/>
    </source>
</evidence>
<dbReference type="RefSeq" id="WP_189492962.1">
    <property type="nucleotide sequence ID" value="NZ_BMZG01000005.1"/>
</dbReference>
<comment type="catalytic activity">
    <reaction evidence="1">
        <text>uridine(955/2504/2580) in 23S rRNA = pseudouridine(955/2504/2580) in 23S rRNA</text>
        <dbReference type="Rhea" id="RHEA:42528"/>
        <dbReference type="Rhea" id="RHEA-COMP:10099"/>
        <dbReference type="Rhea" id="RHEA-COMP:10100"/>
        <dbReference type="ChEBI" id="CHEBI:65314"/>
        <dbReference type="ChEBI" id="CHEBI:65315"/>
        <dbReference type="EC" id="5.4.99.24"/>
    </reaction>
</comment>
<dbReference type="CDD" id="cd02869">
    <property type="entry name" value="PseudoU_synth_RluA_like"/>
    <property type="match status" value="1"/>
</dbReference>
<dbReference type="GO" id="GO:0000455">
    <property type="term" value="P:enzyme-directed rRNA pseudouridine synthesis"/>
    <property type="evidence" value="ECO:0007669"/>
    <property type="project" value="TreeGrafter"/>
</dbReference>
<dbReference type="GO" id="GO:0160141">
    <property type="term" value="F:23S rRNA pseudouridine(955/2504/2580) synthase activity"/>
    <property type="evidence" value="ECO:0007669"/>
    <property type="project" value="UniProtKB-EC"/>
</dbReference>
<dbReference type="PROSITE" id="PS50889">
    <property type="entry name" value="S4"/>
    <property type="match status" value="1"/>
</dbReference>
<dbReference type="NCBIfam" id="TIGR00005">
    <property type="entry name" value="rluA_subfam"/>
    <property type="match status" value="1"/>
</dbReference>
<evidence type="ECO:0000256" key="10">
    <source>
        <dbReference type="SAM" id="MobiDB-lite"/>
    </source>
</evidence>
<dbReference type="Proteomes" id="UP000614287">
    <property type="component" value="Unassembled WGS sequence"/>
</dbReference>
<dbReference type="InterPro" id="IPR006224">
    <property type="entry name" value="PsdUridine_synth_RluA-like_CS"/>
</dbReference>
<keyword evidence="5 8" id="KW-0694">RNA-binding</keyword>
<dbReference type="Pfam" id="PF00849">
    <property type="entry name" value="PseudoU_synth_2"/>
    <property type="match status" value="1"/>
</dbReference>
<dbReference type="InterPro" id="IPR020103">
    <property type="entry name" value="PsdUridine_synth_cat_dom_sf"/>
</dbReference>
<keyword evidence="13" id="KW-1185">Reference proteome</keyword>
<comment type="similarity">
    <text evidence="3 9">Belongs to the pseudouridine synthase RluA family.</text>
</comment>
<gene>
    <name evidence="12" type="primary">rluC</name>
    <name evidence="12" type="ORF">GCM10009007_11680</name>
</gene>
<evidence type="ECO:0000256" key="3">
    <source>
        <dbReference type="ARBA" id="ARBA00010876"/>
    </source>
</evidence>
<dbReference type="PANTHER" id="PTHR21600">
    <property type="entry name" value="MITOCHONDRIAL RNA PSEUDOURIDINE SYNTHASE"/>
    <property type="match status" value="1"/>
</dbReference>
<dbReference type="Gene3D" id="3.10.290.10">
    <property type="entry name" value="RNA-binding S4 domain"/>
    <property type="match status" value="1"/>
</dbReference>
<dbReference type="EMBL" id="BMZG01000005">
    <property type="protein sequence ID" value="GHA72358.1"/>
    <property type="molecule type" value="Genomic_DNA"/>
</dbReference>
<sequence length="328" mass="37164">MNDLRKTFQQNHANKAQNAPEVSVRSHIVTDDEAGQRIDNFLLRVCKGVPKTWVYRVIRKGEVRVNKGRIDADYKLQAGDTIRIPPVRIAEKPSNSVPNSRAMPLPIVYEDEHLLIIDKPAGLAVHGGSGVSFGVIEQLRAAYPHQKFLELVHRLDRETSGLLILAKKRSALVNLHEQIRLGQMDKRYYAILIGELTAKETHVKAPLYKYVTTTGERRVQIDENGQSAHSRFTIDKPLNGYTAVRVKIYTGRTHQIRVHSLHLHHPIVGDEKYGDFNLNKQLARAKHGRMFLHAHELKIKHPATGEVLSVTSDLPVEFVRFMQAHAAH</sequence>
<protein>
    <recommendedName>
        <fullName evidence="9">Pseudouridine synthase</fullName>
        <ecNumber evidence="9">5.4.99.-</ecNumber>
    </recommendedName>
</protein>
<evidence type="ECO:0000313" key="13">
    <source>
        <dbReference type="Proteomes" id="UP000614287"/>
    </source>
</evidence>
<dbReference type="SUPFAM" id="SSF55120">
    <property type="entry name" value="Pseudouridine synthase"/>
    <property type="match status" value="1"/>
</dbReference>
<name>A0A8J3FZW1_9BURK</name>
<dbReference type="PANTHER" id="PTHR21600:SF92">
    <property type="entry name" value="RIBOSOMAL LARGE SUBUNIT PSEUDOURIDINE SYNTHASE C"/>
    <property type="match status" value="1"/>
</dbReference>
<evidence type="ECO:0000256" key="7">
    <source>
        <dbReference type="PIRSR" id="PIRSR606225-1"/>
    </source>
</evidence>
<organism evidence="12 13">
    <name type="scientific">Formosimonas limnophila</name>
    <dbReference type="NCBI Taxonomy" id="1384487"/>
    <lineage>
        <taxon>Bacteria</taxon>
        <taxon>Pseudomonadati</taxon>
        <taxon>Pseudomonadota</taxon>
        <taxon>Betaproteobacteria</taxon>
        <taxon>Burkholderiales</taxon>
        <taxon>Burkholderiaceae</taxon>
        <taxon>Formosimonas</taxon>
    </lineage>
</organism>
<dbReference type="InterPro" id="IPR050188">
    <property type="entry name" value="RluA_PseudoU_synthase"/>
</dbReference>
<evidence type="ECO:0000256" key="9">
    <source>
        <dbReference type="RuleBase" id="RU362028"/>
    </source>
</evidence>
<evidence type="ECO:0000256" key="8">
    <source>
        <dbReference type="PROSITE-ProRule" id="PRU00182"/>
    </source>
</evidence>
<keyword evidence="6 9" id="KW-0413">Isomerase</keyword>
<dbReference type="InterPro" id="IPR006145">
    <property type="entry name" value="PsdUridine_synth_RsuA/RluA"/>
</dbReference>